<evidence type="ECO:0000256" key="3">
    <source>
        <dbReference type="PROSITE-ProRule" id="PRU00089"/>
    </source>
</evidence>
<organism evidence="5">
    <name type="scientific">Menopon gallinae</name>
    <name type="common">poultry shaft louse</name>
    <dbReference type="NCBI Taxonomy" id="328185"/>
    <lineage>
        <taxon>Eukaryota</taxon>
        <taxon>Metazoa</taxon>
        <taxon>Ecdysozoa</taxon>
        <taxon>Arthropoda</taxon>
        <taxon>Hexapoda</taxon>
        <taxon>Insecta</taxon>
        <taxon>Pterygota</taxon>
        <taxon>Neoptera</taxon>
        <taxon>Paraneoptera</taxon>
        <taxon>Psocodea</taxon>
        <taxon>Troctomorpha</taxon>
        <taxon>Phthiraptera</taxon>
        <taxon>Amblycera</taxon>
        <taxon>Menoponidae</taxon>
        <taxon>Menopon</taxon>
    </lineage>
</organism>
<dbReference type="GO" id="GO:0000978">
    <property type="term" value="F:RNA polymerase II cis-regulatory region sequence-specific DNA binding"/>
    <property type="evidence" value="ECO:0007669"/>
    <property type="project" value="TreeGrafter"/>
</dbReference>
<dbReference type="GO" id="GO:0030154">
    <property type="term" value="P:cell differentiation"/>
    <property type="evidence" value="ECO:0007669"/>
    <property type="project" value="TreeGrafter"/>
</dbReference>
<reference evidence="5" key="1">
    <citation type="journal article" date="2024" name="Gigascience">
        <title>Chromosome-level genome of the poultry shaft louse Menopon gallinae provides insight into the host-switching and adaptive evolution of parasitic lice.</title>
        <authorList>
            <person name="Xu Y."/>
            <person name="Ma L."/>
            <person name="Liu S."/>
            <person name="Liang Y."/>
            <person name="Liu Q."/>
            <person name="He Z."/>
            <person name="Tian L."/>
            <person name="Duan Y."/>
            <person name="Cai W."/>
            <person name="Li H."/>
            <person name="Song F."/>
        </authorList>
    </citation>
    <scope>NUCLEOTIDE SEQUENCE</scope>
    <source>
        <strain evidence="5">Cailab_2023a</strain>
    </source>
</reference>
<comment type="caution">
    <text evidence="5">The sequence shown here is derived from an EMBL/GenBank/DDBJ whole genome shotgun (WGS) entry which is preliminary data.</text>
</comment>
<dbReference type="InterPro" id="IPR050211">
    <property type="entry name" value="FOX_domain-containing"/>
</dbReference>
<dbReference type="SMART" id="SM00339">
    <property type="entry name" value="FH"/>
    <property type="match status" value="1"/>
</dbReference>
<dbReference type="Gene3D" id="1.10.10.10">
    <property type="entry name" value="Winged helix-like DNA-binding domain superfamily/Winged helix DNA-binding domain"/>
    <property type="match status" value="1"/>
</dbReference>
<dbReference type="FunFam" id="1.10.10.10:FF:000135">
    <property type="entry name" value="forkhead box protein G1"/>
    <property type="match status" value="1"/>
</dbReference>
<evidence type="ECO:0000259" key="4">
    <source>
        <dbReference type="PROSITE" id="PS50039"/>
    </source>
</evidence>
<evidence type="ECO:0000256" key="1">
    <source>
        <dbReference type="ARBA" id="ARBA00023125"/>
    </source>
</evidence>
<dbReference type="InterPro" id="IPR036390">
    <property type="entry name" value="WH_DNA-bd_sf"/>
</dbReference>
<dbReference type="InterPro" id="IPR036388">
    <property type="entry name" value="WH-like_DNA-bd_sf"/>
</dbReference>
<gene>
    <name evidence="5" type="ORF">PYX00_011827</name>
</gene>
<protein>
    <recommendedName>
        <fullName evidence="4">Fork-head domain-containing protein</fullName>
    </recommendedName>
</protein>
<dbReference type="GO" id="GO:0000981">
    <property type="term" value="F:DNA-binding transcription factor activity, RNA polymerase II-specific"/>
    <property type="evidence" value="ECO:0007669"/>
    <property type="project" value="TreeGrafter"/>
</dbReference>
<name>A0AAW2H8P4_9NEOP</name>
<dbReference type="SUPFAM" id="SSF46785">
    <property type="entry name" value="Winged helix' DNA-binding domain"/>
    <property type="match status" value="1"/>
</dbReference>
<keyword evidence="2 3" id="KW-0539">Nucleus</keyword>
<dbReference type="EMBL" id="JARGDH010000006">
    <property type="protein sequence ID" value="KAL0266111.1"/>
    <property type="molecule type" value="Genomic_DNA"/>
</dbReference>
<feature type="DNA-binding region" description="Fork-head" evidence="3">
    <location>
        <begin position="5"/>
        <end position="96"/>
    </location>
</feature>
<dbReference type="InterPro" id="IPR001766">
    <property type="entry name" value="Fork_head_dom"/>
</dbReference>
<dbReference type="Pfam" id="PF00250">
    <property type="entry name" value="Forkhead"/>
    <property type="match status" value="1"/>
</dbReference>
<dbReference type="AlphaFoldDB" id="A0AAW2H8P4"/>
<dbReference type="PROSITE" id="PS50039">
    <property type="entry name" value="FORK_HEAD_3"/>
    <property type="match status" value="1"/>
</dbReference>
<dbReference type="PRINTS" id="PR00053">
    <property type="entry name" value="FORKHEAD"/>
</dbReference>
<dbReference type="PANTHER" id="PTHR11829">
    <property type="entry name" value="FORKHEAD BOX PROTEIN"/>
    <property type="match status" value="1"/>
</dbReference>
<keyword evidence="1 3" id="KW-0238">DNA-binding</keyword>
<proteinExistence type="predicted"/>
<sequence length="180" mass="20904">MFYHKPNASYSTLIAQAILESSEKKLTLKEIYEWIMAKYPFYQSQKGNWQNSIRHNLSLNKAFYKVPRSANNPGKGSFWCLDQEVFDVSSKLKCSRLRKSPKSTSQNLDLETHRGMGSVREILTQKEEPPLFEFRNIKVSPSVFNGDLQDPELYFDITGEQPAQYYSDDSFGTNNMFKFI</sequence>
<comment type="subcellular location">
    <subcellularLocation>
        <location evidence="3">Nucleus</location>
    </subcellularLocation>
</comment>
<dbReference type="InterPro" id="IPR030456">
    <property type="entry name" value="TF_fork_head_CS_2"/>
</dbReference>
<evidence type="ECO:0000313" key="5">
    <source>
        <dbReference type="EMBL" id="KAL0266111.1"/>
    </source>
</evidence>
<feature type="domain" description="Fork-head" evidence="4">
    <location>
        <begin position="5"/>
        <end position="96"/>
    </location>
</feature>
<dbReference type="PROSITE" id="PS00658">
    <property type="entry name" value="FORK_HEAD_2"/>
    <property type="match status" value="1"/>
</dbReference>
<accession>A0AAW2H8P4</accession>
<dbReference type="CDD" id="cd00059">
    <property type="entry name" value="FH_FOX"/>
    <property type="match status" value="1"/>
</dbReference>
<dbReference type="PANTHER" id="PTHR11829:SF343">
    <property type="entry name" value="FORK-HEAD DOMAIN-CONTAINING PROTEIN"/>
    <property type="match status" value="1"/>
</dbReference>
<dbReference type="GO" id="GO:0005634">
    <property type="term" value="C:nucleus"/>
    <property type="evidence" value="ECO:0007669"/>
    <property type="project" value="UniProtKB-SubCell"/>
</dbReference>
<evidence type="ECO:0000256" key="2">
    <source>
        <dbReference type="ARBA" id="ARBA00023242"/>
    </source>
</evidence>
<dbReference type="GO" id="GO:0009653">
    <property type="term" value="P:anatomical structure morphogenesis"/>
    <property type="evidence" value="ECO:0007669"/>
    <property type="project" value="TreeGrafter"/>
</dbReference>